<dbReference type="SUPFAM" id="SSF52047">
    <property type="entry name" value="RNI-like"/>
    <property type="match status" value="1"/>
</dbReference>
<evidence type="ECO:0000313" key="1">
    <source>
        <dbReference type="EMBL" id="OIT39725.1"/>
    </source>
</evidence>
<proteinExistence type="predicted"/>
<accession>A0A314LDK3</accession>
<dbReference type="GO" id="GO:0031146">
    <property type="term" value="P:SCF-dependent proteasomal ubiquitin-dependent protein catabolic process"/>
    <property type="evidence" value="ECO:0007669"/>
    <property type="project" value="TreeGrafter"/>
</dbReference>
<keyword evidence="2" id="KW-1185">Reference proteome</keyword>
<reference evidence="1" key="1">
    <citation type="submission" date="2016-11" db="EMBL/GenBank/DDBJ databases">
        <title>The genome of Nicotiana attenuata.</title>
        <authorList>
            <person name="Xu S."/>
            <person name="Brockmoeller T."/>
            <person name="Gaquerel E."/>
            <person name="Navarro A."/>
            <person name="Kuhl H."/>
            <person name="Gase K."/>
            <person name="Ling Z."/>
            <person name="Zhou W."/>
            <person name="Kreitzer C."/>
            <person name="Stanke M."/>
            <person name="Tang H."/>
            <person name="Lyons E."/>
            <person name="Pandey P."/>
            <person name="Pandey S.P."/>
            <person name="Timmermann B."/>
            <person name="Baldwin I.T."/>
        </authorList>
    </citation>
    <scope>NUCLEOTIDE SEQUENCE [LARGE SCALE GENOMIC DNA]</scope>
    <source>
        <strain evidence="1">UT</strain>
    </source>
</reference>
<gene>
    <name evidence="1" type="primary">TIR1_3</name>
    <name evidence="1" type="ORF">A4A49_07916</name>
</gene>
<comment type="caution">
    <text evidence="1">The sequence shown here is derived from an EMBL/GenBank/DDBJ whole genome shotgun (WGS) entry which is preliminary data.</text>
</comment>
<organism evidence="1 2">
    <name type="scientific">Nicotiana attenuata</name>
    <name type="common">Coyote tobacco</name>
    <dbReference type="NCBI Taxonomy" id="49451"/>
    <lineage>
        <taxon>Eukaryota</taxon>
        <taxon>Viridiplantae</taxon>
        <taxon>Streptophyta</taxon>
        <taxon>Embryophyta</taxon>
        <taxon>Tracheophyta</taxon>
        <taxon>Spermatophyta</taxon>
        <taxon>Magnoliopsida</taxon>
        <taxon>eudicotyledons</taxon>
        <taxon>Gunneridae</taxon>
        <taxon>Pentapetalae</taxon>
        <taxon>asterids</taxon>
        <taxon>lamiids</taxon>
        <taxon>Solanales</taxon>
        <taxon>Solanaceae</taxon>
        <taxon>Nicotianoideae</taxon>
        <taxon>Nicotianeae</taxon>
        <taxon>Nicotiana</taxon>
    </lineage>
</organism>
<dbReference type="EMBL" id="MJEQ01000083">
    <property type="protein sequence ID" value="OIT39725.1"/>
    <property type="molecule type" value="Genomic_DNA"/>
</dbReference>
<dbReference type="Proteomes" id="UP000187609">
    <property type="component" value="Unassembled WGS sequence"/>
</dbReference>
<protein>
    <submittedName>
        <fullName evidence="1">Protein transport inhibitor response 1</fullName>
    </submittedName>
</protein>
<dbReference type="InterPro" id="IPR032675">
    <property type="entry name" value="LRR_dom_sf"/>
</dbReference>
<dbReference type="AlphaFoldDB" id="A0A314LDK3"/>
<dbReference type="Gramene" id="OIT39725">
    <property type="protein sequence ID" value="OIT39725"/>
    <property type="gene ID" value="A4A49_07916"/>
</dbReference>
<dbReference type="GO" id="GO:0019005">
    <property type="term" value="C:SCF ubiquitin ligase complex"/>
    <property type="evidence" value="ECO:0007669"/>
    <property type="project" value="TreeGrafter"/>
</dbReference>
<dbReference type="STRING" id="49451.A0A314LDK3"/>
<dbReference type="Gene3D" id="3.80.10.10">
    <property type="entry name" value="Ribonuclease Inhibitor"/>
    <property type="match status" value="1"/>
</dbReference>
<evidence type="ECO:0000313" key="2">
    <source>
        <dbReference type="Proteomes" id="UP000187609"/>
    </source>
</evidence>
<dbReference type="PANTHER" id="PTHR16134:SF66">
    <property type="entry name" value="PROTEIN TRANSPORT INHIBITOR RESPONSE 1"/>
    <property type="match status" value="1"/>
</dbReference>
<dbReference type="SMR" id="A0A314LDK3"/>
<dbReference type="PANTHER" id="PTHR16134">
    <property type="entry name" value="F-BOX/TPR REPEAT PROTEIN POF3"/>
    <property type="match status" value="1"/>
</dbReference>
<name>A0A314LDK3_NICAT</name>
<sequence>MTSANLVTIARNRPILIRLPLCIIKPQTPDYLALGPLGAGFGAIMQHCKGLWRLLLSGLLMDLVVEYIEAHAKKLEMLSATFGGDSDLGLYYVLSGCESLHKLEVRDCPIGDKSKNIIELRIEHQIK</sequence>